<keyword evidence="2" id="KW-0119">Carbohydrate metabolism</keyword>
<dbReference type="InterPro" id="IPR036291">
    <property type="entry name" value="NAD(P)-bd_dom_sf"/>
</dbReference>
<dbReference type="PANTHER" id="PTHR43103:SF3">
    <property type="entry name" value="ADP-L-GLYCERO-D-MANNO-HEPTOSE-6-EPIMERASE"/>
    <property type="match status" value="1"/>
</dbReference>
<protein>
    <submittedName>
        <fullName evidence="4">Uronate dehydrogenase</fullName>
        <ecNumber evidence="4">1.1.1.203</ecNumber>
    </submittedName>
</protein>
<evidence type="ECO:0000259" key="3">
    <source>
        <dbReference type="Pfam" id="PF01370"/>
    </source>
</evidence>
<keyword evidence="4" id="KW-0560">Oxidoreductase</keyword>
<evidence type="ECO:0000256" key="1">
    <source>
        <dbReference type="ARBA" id="ARBA00022857"/>
    </source>
</evidence>
<gene>
    <name evidence="4" type="primary">udh_7</name>
    <name evidence="4" type="ORF">DF168_02172</name>
</gene>
<sequence length="251" mass="27777">MVAKKKVLITGAAGRIGTILWNDWEKNKCYELTLADRVGIEGSKSRVEVGDLRDSRFAKRICEKQDVVVSLAYLRPENVGEENGGMTDIGMQMQLFEAAHQADAGKIIFASSNHASGWNEMHDGPPLFSTVDQINPDSWYGAMKCMAEAAGKYLVNVCDRRFVGIRIGTVNGESKPKCIRHCSTLLAPVDAAQLFGLAVDYEGRKKFLLVYGASDNVHEERKGFLDLSIAKEVLGYKPKVNIMSFHDQCVE</sequence>
<evidence type="ECO:0000256" key="2">
    <source>
        <dbReference type="ARBA" id="ARBA00023277"/>
    </source>
</evidence>
<keyword evidence="1" id="KW-0521">NADP</keyword>
<dbReference type="SUPFAM" id="SSF51735">
    <property type="entry name" value="NAD(P)-binding Rossmann-fold domains"/>
    <property type="match status" value="1"/>
</dbReference>
<dbReference type="Gene3D" id="3.40.50.720">
    <property type="entry name" value="NAD(P)-binding Rossmann-like Domain"/>
    <property type="match status" value="1"/>
</dbReference>
<dbReference type="AlphaFoldDB" id="A0A2Z4AKR2"/>
<reference evidence="4 5" key="1">
    <citation type="submission" date="2018-06" db="EMBL/GenBank/DDBJ databases">
        <title>Draft Genome Sequence of a Novel Marine Bacterium Related to the Verrucomicrobia.</title>
        <authorList>
            <person name="Vosseberg J."/>
            <person name="Martijn J."/>
            <person name="Ettema T.J.G."/>
        </authorList>
    </citation>
    <scope>NUCLEOTIDE SEQUENCE [LARGE SCALE GENOMIC DNA]</scope>
    <source>
        <strain evidence="4">TARA_B100001123</strain>
    </source>
</reference>
<evidence type="ECO:0000313" key="5">
    <source>
        <dbReference type="Proteomes" id="UP000247465"/>
    </source>
</evidence>
<dbReference type="GO" id="GO:0050388">
    <property type="term" value="F:uronate dehydrogenase activity"/>
    <property type="evidence" value="ECO:0007669"/>
    <property type="project" value="UniProtKB-EC"/>
</dbReference>
<dbReference type="InterPro" id="IPR001509">
    <property type="entry name" value="Epimerase_deHydtase"/>
</dbReference>
<evidence type="ECO:0000313" key="4">
    <source>
        <dbReference type="EMBL" id="AWT60947.1"/>
    </source>
</evidence>
<accession>A0A2Z4AKR2</accession>
<dbReference type="EC" id="1.1.1.203" evidence="4"/>
<organism evidence="4 5">
    <name type="scientific">Candidatus Moanibacter tarae</name>
    <dbReference type="NCBI Taxonomy" id="2200854"/>
    <lineage>
        <taxon>Bacteria</taxon>
        <taxon>Pseudomonadati</taxon>
        <taxon>Verrucomicrobiota</taxon>
        <taxon>Opitutia</taxon>
        <taxon>Puniceicoccales</taxon>
        <taxon>Puniceicoccales incertae sedis</taxon>
        <taxon>Candidatus Moanibacter</taxon>
    </lineage>
</organism>
<dbReference type="KEGG" id="mtar:DF168_02172"/>
<dbReference type="EMBL" id="CP029803">
    <property type="protein sequence ID" value="AWT60947.1"/>
    <property type="molecule type" value="Genomic_DNA"/>
</dbReference>
<dbReference type="Pfam" id="PF01370">
    <property type="entry name" value="Epimerase"/>
    <property type="match status" value="1"/>
</dbReference>
<dbReference type="Proteomes" id="UP000247465">
    <property type="component" value="Chromosome"/>
</dbReference>
<feature type="domain" description="NAD-dependent epimerase/dehydratase" evidence="3">
    <location>
        <begin position="7"/>
        <end position="175"/>
    </location>
</feature>
<dbReference type="PANTHER" id="PTHR43103">
    <property type="entry name" value="NUCLEOSIDE-DIPHOSPHATE-SUGAR EPIMERASE"/>
    <property type="match status" value="1"/>
</dbReference>
<name>A0A2Z4AKR2_9BACT</name>
<proteinExistence type="predicted"/>